<dbReference type="PANTHER" id="PTHR33166">
    <property type="entry name" value="GAG_P30 DOMAIN-CONTAINING PROTEIN"/>
    <property type="match status" value="1"/>
</dbReference>
<dbReference type="InterPro" id="IPR001878">
    <property type="entry name" value="Znf_CCHC"/>
</dbReference>
<dbReference type="Ensembl" id="ENSPCET00000025848.1">
    <property type="protein sequence ID" value="ENSPCEP00000025010.1"/>
    <property type="gene ID" value="ENSPCEG00000018845.1"/>
</dbReference>
<organism evidence="6 7">
    <name type="scientific">Pelusios castaneus</name>
    <name type="common">West African mud turtle</name>
    <dbReference type="NCBI Taxonomy" id="367368"/>
    <lineage>
        <taxon>Eukaryota</taxon>
        <taxon>Metazoa</taxon>
        <taxon>Chordata</taxon>
        <taxon>Craniata</taxon>
        <taxon>Vertebrata</taxon>
        <taxon>Euteleostomi</taxon>
        <taxon>Archelosauria</taxon>
        <taxon>Testudinata</taxon>
        <taxon>Testudines</taxon>
        <taxon>Pleurodira</taxon>
        <taxon>Pelomedusidae</taxon>
        <taxon>Pelusios</taxon>
    </lineage>
</organism>
<dbReference type="Gene3D" id="4.10.60.10">
    <property type="entry name" value="Zinc finger, CCHC-type"/>
    <property type="match status" value="1"/>
</dbReference>
<dbReference type="GO" id="GO:0008270">
    <property type="term" value="F:zinc ion binding"/>
    <property type="evidence" value="ECO:0007669"/>
    <property type="project" value="InterPro"/>
</dbReference>
<dbReference type="InterPro" id="IPR036946">
    <property type="entry name" value="G_retro_matrix_sf"/>
</dbReference>
<sequence length="483" mass="55030">MGTPLGCMLDNWKAFRRQADYGVVLCKDDLIKFCAIEWPTFGIGWPDGGTLKLDIVQAVHGVVTRDGHWDQYPYIDIWQDLVANSPPWLQKCRQKTIQMLMARVPIKRPSTPDKKPCPPPVIPQPPDYVLPSPLAPPLYPSLRDLDEKVMRGETLIQTQPGPSMDRGVYQHTRGASHITGTQDSIHHEMPLRETIGQDGECTNPPFSEDPAPLTAIFEMLITAHNPTWGDMQVALNVLLTADERRMVLSKAREWVTQAYPRTPIPTVLPEQDPEWSHKGEGFRGHQRYATAIVQGMKSCIRKTPNWAKLYNIRQERKENPAAFYERLCETCRRYTDLDPGDQNGKRVLIPLFIGQSYDIRRKLQKVEGASGKNIEELLEIALKVYDRQDEEDQKKGVQAFAMALRTGTKESEKQRRLSECVYTGDKGKMRGPRLGRNQCALCRQEGHWKNECPNRNMIRQGRRTETIPPPILYNTGGLDESPQ</sequence>
<dbReference type="Gene3D" id="1.10.375.10">
    <property type="entry name" value="Human Immunodeficiency Virus Type 1 Capsid Protein"/>
    <property type="match status" value="1"/>
</dbReference>
<dbReference type="SUPFAM" id="SSF47836">
    <property type="entry name" value="Retroviral matrix proteins"/>
    <property type="match status" value="1"/>
</dbReference>
<dbReference type="SUPFAM" id="SSF47943">
    <property type="entry name" value="Retrovirus capsid protein, N-terminal core domain"/>
    <property type="match status" value="1"/>
</dbReference>
<evidence type="ECO:0000313" key="7">
    <source>
        <dbReference type="Proteomes" id="UP000694393"/>
    </source>
</evidence>
<reference evidence="6" key="1">
    <citation type="submission" date="2025-08" db="UniProtKB">
        <authorList>
            <consortium name="Ensembl"/>
        </authorList>
    </citation>
    <scope>IDENTIFICATION</scope>
</reference>
<dbReference type="InterPro" id="IPR036875">
    <property type="entry name" value="Znf_CCHC_sf"/>
</dbReference>
<name>A0A8C8SVE1_9SAUR</name>
<dbReference type="Pfam" id="PF02093">
    <property type="entry name" value="Gag_p30"/>
    <property type="match status" value="1"/>
</dbReference>
<dbReference type="Proteomes" id="UP000694393">
    <property type="component" value="Unplaced"/>
</dbReference>
<feature type="domain" description="CCHC-type" evidence="5">
    <location>
        <begin position="438"/>
        <end position="454"/>
    </location>
</feature>
<accession>A0A8C8SVE1</accession>
<dbReference type="Gene3D" id="1.10.150.180">
    <property type="entry name" value="Gamma-retroviral matrix domain"/>
    <property type="match status" value="1"/>
</dbReference>
<dbReference type="SUPFAM" id="SSF57756">
    <property type="entry name" value="Retrovirus zinc finger-like domains"/>
    <property type="match status" value="1"/>
</dbReference>
<dbReference type="InterPro" id="IPR010999">
    <property type="entry name" value="Retrovr_matrix"/>
</dbReference>
<evidence type="ECO:0000313" key="6">
    <source>
        <dbReference type="Ensembl" id="ENSPCEP00000025010.1"/>
    </source>
</evidence>
<keyword evidence="7" id="KW-1185">Reference proteome</keyword>
<evidence type="ECO:0000256" key="2">
    <source>
        <dbReference type="ARBA" id="ARBA00022511"/>
    </source>
</evidence>
<reference evidence="6" key="2">
    <citation type="submission" date="2025-09" db="UniProtKB">
        <authorList>
            <consortium name="Ensembl"/>
        </authorList>
    </citation>
    <scope>IDENTIFICATION</scope>
</reference>
<evidence type="ECO:0000256" key="3">
    <source>
        <dbReference type="ARBA" id="ARBA00022870"/>
    </source>
</evidence>
<keyword evidence="2" id="KW-1032">Host cell membrane</keyword>
<dbReference type="InterPro" id="IPR000840">
    <property type="entry name" value="G_retro_matrix"/>
</dbReference>
<dbReference type="InterPro" id="IPR008919">
    <property type="entry name" value="Retrov_capsid_N"/>
</dbReference>
<dbReference type="InterPro" id="IPR003036">
    <property type="entry name" value="Gag_P30"/>
</dbReference>
<protein>
    <recommendedName>
        <fullName evidence="5">CCHC-type domain-containing protein</fullName>
    </recommendedName>
</protein>
<dbReference type="Pfam" id="PF01140">
    <property type="entry name" value="Gag_MA"/>
    <property type="match status" value="1"/>
</dbReference>
<dbReference type="GO" id="GO:0019068">
    <property type="term" value="P:virion assembly"/>
    <property type="evidence" value="ECO:0007669"/>
    <property type="project" value="InterPro"/>
</dbReference>
<evidence type="ECO:0000256" key="4">
    <source>
        <dbReference type="ARBA" id="ARBA00023136"/>
    </source>
</evidence>
<proteinExistence type="predicted"/>
<dbReference type="InterPro" id="IPR050462">
    <property type="entry name" value="Retroviral_Gag-Pol_poly"/>
</dbReference>
<dbReference type="GO" id="GO:0003676">
    <property type="term" value="F:nucleic acid binding"/>
    <property type="evidence" value="ECO:0007669"/>
    <property type="project" value="InterPro"/>
</dbReference>
<keyword evidence="3" id="KW-1043">Host membrane</keyword>
<comment type="subcellular location">
    <subcellularLocation>
        <location evidence="1">Host cell membrane</location>
    </subcellularLocation>
</comment>
<evidence type="ECO:0000256" key="1">
    <source>
        <dbReference type="ARBA" id="ARBA00004165"/>
    </source>
</evidence>
<keyword evidence="4" id="KW-0472">Membrane</keyword>
<dbReference type="SMART" id="SM00343">
    <property type="entry name" value="ZnF_C2HC"/>
    <property type="match status" value="1"/>
</dbReference>
<evidence type="ECO:0000259" key="5">
    <source>
        <dbReference type="SMART" id="SM00343"/>
    </source>
</evidence>
<dbReference type="AlphaFoldDB" id="A0A8C8SVE1"/>